<dbReference type="Proteomes" id="UP000887159">
    <property type="component" value="Unassembled WGS sequence"/>
</dbReference>
<reference evidence="1" key="1">
    <citation type="submission" date="2020-08" db="EMBL/GenBank/DDBJ databases">
        <title>Multicomponent nature underlies the extraordinary mechanical properties of spider dragline silk.</title>
        <authorList>
            <person name="Kono N."/>
            <person name="Nakamura H."/>
            <person name="Mori M."/>
            <person name="Yoshida Y."/>
            <person name="Ohtoshi R."/>
            <person name="Malay A.D."/>
            <person name="Moran D.A.P."/>
            <person name="Tomita M."/>
            <person name="Numata K."/>
            <person name="Arakawa K."/>
        </authorList>
    </citation>
    <scope>NUCLEOTIDE SEQUENCE</scope>
</reference>
<gene>
    <name evidence="1" type="primary">NCL1_35241</name>
    <name evidence="1" type="ORF">TNCV_4470991</name>
</gene>
<proteinExistence type="predicted"/>
<protein>
    <submittedName>
        <fullName evidence="1">Uncharacterized protein</fullName>
    </submittedName>
</protein>
<organism evidence="1 2">
    <name type="scientific">Trichonephila clavipes</name>
    <name type="common">Golden silk orbweaver</name>
    <name type="synonym">Nephila clavipes</name>
    <dbReference type="NCBI Taxonomy" id="2585209"/>
    <lineage>
        <taxon>Eukaryota</taxon>
        <taxon>Metazoa</taxon>
        <taxon>Ecdysozoa</taxon>
        <taxon>Arthropoda</taxon>
        <taxon>Chelicerata</taxon>
        <taxon>Arachnida</taxon>
        <taxon>Araneae</taxon>
        <taxon>Araneomorphae</taxon>
        <taxon>Entelegynae</taxon>
        <taxon>Araneoidea</taxon>
        <taxon>Nephilidae</taxon>
        <taxon>Trichonephila</taxon>
    </lineage>
</organism>
<dbReference type="EMBL" id="BMAU01021304">
    <property type="protein sequence ID" value="GFY11113.1"/>
    <property type="molecule type" value="Genomic_DNA"/>
</dbReference>
<evidence type="ECO:0000313" key="1">
    <source>
        <dbReference type="EMBL" id="GFY11113.1"/>
    </source>
</evidence>
<sequence>MPLRHFLSQHEQLSQFERGRIISMMEAGWSARPLWLCCEEMLGPVDPRDVIYTKTRLKTLLTDQSSRGPPHRKKCTSTANCFIGRHPGTGSTFTRGPCVFSNHDKAPG</sequence>
<keyword evidence="2" id="KW-1185">Reference proteome</keyword>
<comment type="caution">
    <text evidence="1">The sequence shown here is derived from an EMBL/GenBank/DDBJ whole genome shotgun (WGS) entry which is preliminary data.</text>
</comment>
<name>A0A8X6SGP0_TRICX</name>
<dbReference type="AlphaFoldDB" id="A0A8X6SGP0"/>
<evidence type="ECO:0000313" key="2">
    <source>
        <dbReference type="Proteomes" id="UP000887159"/>
    </source>
</evidence>
<accession>A0A8X6SGP0</accession>